<proteinExistence type="predicted"/>
<evidence type="ECO:0000313" key="2">
    <source>
        <dbReference type="EMBL" id="GFY96304.1"/>
    </source>
</evidence>
<dbReference type="SUPFAM" id="SSF48371">
    <property type="entry name" value="ARM repeat"/>
    <property type="match status" value="2"/>
</dbReference>
<dbReference type="OrthoDB" id="10264446at2759"/>
<dbReference type="InterPro" id="IPR002554">
    <property type="entry name" value="PP2A_B56"/>
</dbReference>
<dbReference type="PANTHER" id="PTHR10257">
    <property type="entry name" value="SERINE/THREONINE PROTEIN PHOSPHATASE 2A PP2A REGULATORY SUBUNIT B"/>
    <property type="match status" value="1"/>
</dbReference>
<gene>
    <name evidence="2" type="ORF">Acr_11g0006100</name>
</gene>
<dbReference type="InterPro" id="IPR016024">
    <property type="entry name" value="ARM-type_fold"/>
</dbReference>
<evidence type="ECO:0000313" key="3">
    <source>
        <dbReference type="Proteomes" id="UP000585474"/>
    </source>
</evidence>
<dbReference type="Gene3D" id="1.25.10.10">
    <property type="entry name" value="Leucine-rich Repeat Variant"/>
    <property type="match status" value="2"/>
</dbReference>
<accession>A0A7J0FC75</accession>
<dbReference type="PANTHER" id="PTHR10257:SF31">
    <property type="entry name" value="SERINE_THREONINE PROTEIN PHOSPHATASE 2A 57 KDA REGULATORY SUBUNIT B' KAPPA ISOFORM"/>
    <property type="match status" value="1"/>
</dbReference>
<organism evidence="2 3">
    <name type="scientific">Actinidia rufa</name>
    <dbReference type="NCBI Taxonomy" id="165716"/>
    <lineage>
        <taxon>Eukaryota</taxon>
        <taxon>Viridiplantae</taxon>
        <taxon>Streptophyta</taxon>
        <taxon>Embryophyta</taxon>
        <taxon>Tracheophyta</taxon>
        <taxon>Spermatophyta</taxon>
        <taxon>Magnoliopsida</taxon>
        <taxon>eudicotyledons</taxon>
        <taxon>Gunneridae</taxon>
        <taxon>Pentapetalae</taxon>
        <taxon>asterids</taxon>
        <taxon>Ericales</taxon>
        <taxon>Actinidiaceae</taxon>
        <taxon>Actinidia</taxon>
    </lineage>
</organism>
<dbReference type="GO" id="GO:0007165">
    <property type="term" value="P:signal transduction"/>
    <property type="evidence" value="ECO:0007669"/>
    <property type="project" value="InterPro"/>
</dbReference>
<protein>
    <submittedName>
        <fullName evidence="2">Protein phosphatase 2A regulatory B subunit family protein</fullName>
    </submittedName>
</protein>
<dbReference type="InterPro" id="IPR011989">
    <property type="entry name" value="ARM-like"/>
</dbReference>
<name>A0A7J0FC75_9ERIC</name>
<sequence length="341" mass="38619">MLKQILAKLPRKSSKSDTLDSAGSNSGNNTFNLGSGFQFANSCNVVVSARLNVVKRMSSAIFPSSNTTGVEMAEPHASFNDVPNSEKQNLFKLVDFVGSGSAKFTEAAIASMCKMCAANLFRDFPSKCRSYSARGETEDEEPMFDPAWSHLQLVYDLLFRFISYSSLDVKEPRLAGTVIKGLLKYWPVTSSQKELMFLSELEELLEKMNIAEFEKIMVPVFRRVGCCLTSYHFQVAERAHFLWNNDQILNLIMQNRQVILPLVFPALQRNTQGHWHHTVFNLTQNVRKMFYEVDEELVLACQGKFEEEDSKSSVAAERRRLTWERLETTAAFQPAVCTVTC</sequence>
<dbReference type="Proteomes" id="UP000585474">
    <property type="component" value="Unassembled WGS sequence"/>
</dbReference>
<evidence type="ECO:0000256" key="1">
    <source>
        <dbReference type="SAM" id="MobiDB-lite"/>
    </source>
</evidence>
<keyword evidence="3" id="KW-1185">Reference proteome</keyword>
<dbReference type="AlphaFoldDB" id="A0A7J0FC75"/>
<dbReference type="GO" id="GO:0000159">
    <property type="term" value="C:protein phosphatase type 2A complex"/>
    <property type="evidence" value="ECO:0007669"/>
    <property type="project" value="InterPro"/>
</dbReference>
<dbReference type="Pfam" id="PF01603">
    <property type="entry name" value="B56"/>
    <property type="match status" value="2"/>
</dbReference>
<feature type="region of interest" description="Disordered" evidence="1">
    <location>
        <begin position="1"/>
        <end position="25"/>
    </location>
</feature>
<dbReference type="EMBL" id="BJWL01000011">
    <property type="protein sequence ID" value="GFY96304.1"/>
    <property type="molecule type" value="Genomic_DNA"/>
</dbReference>
<dbReference type="GO" id="GO:0019888">
    <property type="term" value="F:protein phosphatase regulator activity"/>
    <property type="evidence" value="ECO:0007669"/>
    <property type="project" value="InterPro"/>
</dbReference>
<reference evidence="2 3" key="1">
    <citation type="submission" date="2019-07" db="EMBL/GenBank/DDBJ databases">
        <title>De Novo Assembly of kiwifruit Actinidia rufa.</title>
        <authorList>
            <person name="Sugita-Konishi S."/>
            <person name="Sato K."/>
            <person name="Mori E."/>
            <person name="Abe Y."/>
            <person name="Kisaki G."/>
            <person name="Hamano K."/>
            <person name="Suezawa K."/>
            <person name="Otani M."/>
            <person name="Fukuda T."/>
            <person name="Manabe T."/>
            <person name="Gomi K."/>
            <person name="Tabuchi M."/>
            <person name="Akimitsu K."/>
            <person name="Kataoka I."/>
        </authorList>
    </citation>
    <scope>NUCLEOTIDE SEQUENCE [LARGE SCALE GENOMIC DNA]</scope>
    <source>
        <strain evidence="3">cv. Fuchu</strain>
    </source>
</reference>
<comment type="caution">
    <text evidence="2">The sequence shown here is derived from an EMBL/GenBank/DDBJ whole genome shotgun (WGS) entry which is preliminary data.</text>
</comment>